<accession>A0A1I7HB62</accession>
<dbReference type="Pfam" id="PF13439">
    <property type="entry name" value="Glyco_transf_4"/>
    <property type="match status" value="1"/>
</dbReference>
<reference evidence="4" key="1">
    <citation type="submission" date="2016-10" db="EMBL/GenBank/DDBJ databases">
        <authorList>
            <person name="Varghese N."/>
            <person name="Submissions S."/>
        </authorList>
    </citation>
    <scope>NUCLEOTIDE SEQUENCE [LARGE SCALE GENOMIC DNA]</scope>
    <source>
        <strain evidence="4">Nl14</strain>
    </source>
</reference>
<dbReference type="OrthoDB" id="8993606at2"/>
<dbReference type="SUPFAM" id="SSF53756">
    <property type="entry name" value="UDP-Glycosyltransferase/glycogen phosphorylase"/>
    <property type="match status" value="1"/>
</dbReference>
<dbReference type="RefSeq" id="WP_081363554.1">
    <property type="nucleotide sequence ID" value="NZ_FPBZ01000008.1"/>
</dbReference>
<dbReference type="AlphaFoldDB" id="A0A1I7HB62"/>
<dbReference type="InterPro" id="IPR029063">
    <property type="entry name" value="SAM-dependent_MTases_sf"/>
</dbReference>
<evidence type="ECO:0000256" key="1">
    <source>
        <dbReference type="SAM" id="MobiDB-lite"/>
    </source>
</evidence>
<feature type="compositionally biased region" description="Basic and acidic residues" evidence="1">
    <location>
        <begin position="410"/>
        <end position="425"/>
    </location>
</feature>
<organism evidence="3 4">
    <name type="scientific">Nitrosospira multiformis</name>
    <dbReference type="NCBI Taxonomy" id="1231"/>
    <lineage>
        <taxon>Bacteria</taxon>
        <taxon>Pseudomonadati</taxon>
        <taxon>Pseudomonadota</taxon>
        <taxon>Betaproteobacteria</taxon>
        <taxon>Nitrosomonadales</taxon>
        <taxon>Nitrosomonadaceae</taxon>
        <taxon>Nitrosospira</taxon>
    </lineage>
</organism>
<dbReference type="GO" id="GO:0016757">
    <property type="term" value="F:glycosyltransferase activity"/>
    <property type="evidence" value="ECO:0007669"/>
    <property type="project" value="UniProtKB-ARBA"/>
</dbReference>
<dbReference type="Gene3D" id="3.40.50.2000">
    <property type="entry name" value="Glycogen Phosphorylase B"/>
    <property type="match status" value="1"/>
</dbReference>
<proteinExistence type="predicted"/>
<feature type="region of interest" description="Disordered" evidence="1">
    <location>
        <begin position="407"/>
        <end position="430"/>
    </location>
</feature>
<protein>
    <submittedName>
        <fullName evidence="3">Glycosyltransferase Family 4</fullName>
    </submittedName>
</protein>
<evidence type="ECO:0000313" key="3">
    <source>
        <dbReference type="EMBL" id="SFU57960.1"/>
    </source>
</evidence>
<evidence type="ECO:0000259" key="2">
    <source>
        <dbReference type="Pfam" id="PF13439"/>
    </source>
</evidence>
<keyword evidence="3" id="KW-0808">Transferase</keyword>
<gene>
    <name evidence="3" type="ORF">SAMN05216417_10827</name>
</gene>
<dbReference type="Proteomes" id="UP000182649">
    <property type="component" value="Unassembled WGS sequence"/>
</dbReference>
<evidence type="ECO:0000313" key="4">
    <source>
        <dbReference type="Proteomes" id="UP000182649"/>
    </source>
</evidence>
<dbReference type="SUPFAM" id="SSF53335">
    <property type="entry name" value="S-adenosyl-L-methionine-dependent methyltransferases"/>
    <property type="match status" value="1"/>
</dbReference>
<sequence length="629" mass="71188">MRILITNNTLDTRAGSELYVRDLALALLCRGHNPVAYSTRLGAVAEELRSATVPVIDDLNLLTVTPDIIHGQHHLDAMTVMLHFPDTPAVYFCHGWLPWEEMAPRFPTIQRYVAVDDLCRERLQCLHGIPPERISVIRNFVDLQRFDLRTDLPAIPRKALVFSNYIGEDGCLGILREACAARGIALDAIGFSVGHSEARPEQILGRYDIVFAKARCALEALASGTAVIACDAAGLGGMVTPDNYETFRALNFGIRSLRNPITLDTITRELDRYEAAGAREVSRRLRSEAGIDLAIEQILHVYQEAIEAHGRESREWKPRPEGFSHSRLQSASRYLREIADFTKRRYQVEQEKHLALAEAVAERTRAEQAEFELAKIHNSRLWPLVMSLYRLKYRLWNRPIATLRTRRENRHRENRKDQDEGKAKENSNPGDRVSVFEQIYARNAWQSSESRSGPGSTLERTEILRQELPPLLARLGVRTLVDAPCGDCNWRQHTAIDLDAYIGVDIVPALIEENRRRFPHPNWRFELADLVEDDLPRGDAVLCRDALIHLSLAEILRALSNIRRSGAKYLLATSHEKISANTDVTTGGWRSVNLMLAPFNLPPPLERIIENPQTGKILGIWMLAEMPLS</sequence>
<dbReference type="Gene3D" id="3.40.50.150">
    <property type="entry name" value="Vaccinia Virus protein VP39"/>
    <property type="match status" value="1"/>
</dbReference>
<dbReference type="EMBL" id="FPBZ01000008">
    <property type="protein sequence ID" value="SFU57960.1"/>
    <property type="molecule type" value="Genomic_DNA"/>
</dbReference>
<feature type="domain" description="Glycosyltransferase subfamily 4-like N-terminal" evidence="2">
    <location>
        <begin position="15"/>
        <end position="145"/>
    </location>
</feature>
<name>A0A1I7HB62_9PROT</name>
<dbReference type="InterPro" id="IPR028098">
    <property type="entry name" value="Glyco_trans_4-like_N"/>
</dbReference>